<evidence type="ECO:0000259" key="10">
    <source>
        <dbReference type="PROSITE" id="PS50109"/>
    </source>
</evidence>
<dbReference type="Pfam" id="PF02518">
    <property type="entry name" value="HATPase_c"/>
    <property type="match status" value="1"/>
</dbReference>
<dbReference type="InterPro" id="IPR036890">
    <property type="entry name" value="HATPase_C_sf"/>
</dbReference>
<feature type="transmembrane region" description="Helical" evidence="9">
    <location>
        <begin position="214"/>
        <end position="234"/>
    </location>
</feature>
<dbReference type="InterPro" id="IPR003594">
    <property type="entry name" value="HATPase_dom"/>
</dbReference>
<dbReference type="SMART" id="SM00387">
    <property type="entry name" value="HATPase_c"/>
    <property type="match status" value="1"/>
</dbReference>
<dbReference type="Proteomes" id="UP000014975">
    <property type="component" value="Unassembled WGS sequence"/>
</dbReference>
<name>S7UKN4_9BACT</name>
<evidence type="ECO:0000256" key="1">
    <source>
        <dbReference type="ARBA" id="ARBA00000085"/>
    </source>
</evidence>
<dbReference type="InterPro" id="IPR004358">
    <property type="entry name" value="Sig_transdc_His_kin-like_C"/>
</dbReference>
<feature type="transmembrane region" description="Helical" evidence="9">
    <location>
        <begin position="18"/>
        <end position="39"/>
    </location>
</feature>
<dbReference type="AlphaFoldDB" id="S7UKN4"/>
<comment type="catalytic activity">
    <reaction evidence="1">
        <text>ATP + protein L-histidine = ADP + protein N-phospho-L-histidine.</text>
        <dbReference type="EC" id="2.7.13.3"/>
    </reaction>
</comment>
<dbReference type="PANTHER" id="PTHR43065">
    <property type="entry name" value="SENSOR HISTIDINE KINASE"/>
    <property type="match status" value="1"/>
</dbReference>
<dbReference type="STRING" id="1121439.dsat_0052"/>
<dbReference type="eggNOG" id="COG4191">
    <property type="taxonomic scope" value="Bacteria"/>
</dbReference>
<dbReference type="PATRIC" id="fig|1121439.3.peg.1265"/>
<keyword evidence="9" id="KW-0812">Transmembrane</keyword>
<dbReference type="RefSeq" id="WP_020885458.1">
    <property type="nucleotide sequence ID" value="NZ_ATHI01000011.1"/>
</dbReference>
<evidence type="ECO:0000256" key="7">
    <source>
        <dbReference type="ARBA" id="ARBA00022840"/>
    </source>
</evidence>
<feature type="domain" description="Histidine kinase" evidence="10">
    <location>
        <begin position="270"/>
        <end position="479"/>
    </location>
</feature>
<reference evidence="11 12" key="1">
    <citation type="journal article" date="2013" name="Genome Announc.">
        <title>Draft genome sequences for three mercury-methylating, sulfate-reducing bacteria.</title>
        <authorList>
            <person name="Brown S.D."/>
            <person name="Hurt R.A.Jr."/>
            <person name="Gilmour C.C."/>
            <person name="Elias D.A."/>
        </authorList>
    </citation>
    <scope>NUCLEOTIDE SEQUENCE [LARGE SCALE GENOMIC DNA]</scope>
    <source>
        <strain evidence="11 12">DSM 16529</strain>
    </source>
</reference>
<evidence type="ECO:0000313" key="12">
    <source>
        <dbReference type="Proteomes" id="UP000014975"/>
    </source>
</evidence>
<evidence type="ECO:0000313" key="11">
    <source>
        <dbReference type="EMBL" id="EPR34404.1"/>
    </source>
</evidence>
<dbReference type="SUPFAM" id="SSF55874">
    <property type="entry name" value="ATPase domain of HSP90 chaperone/DNA topoisomerase II/histidine kinase"/>
    <property type="match status" value="1"/>
</dbReference>
<organism evidence="11 12">
    <name type="scientific">Alkalidesulfovibrio alkalitolerans DSM 16529</name>
    <dbReference type="NCBI Taxonomy" id="1121439"/>
    <lineage>
        <taxon>Bacteria</taxon>
        <taxon>Pseudomonadati</taxon>
        <taxon>Thermodesulfobacteriota</taxon>
        <taxon>Desulfovibrionia</taxon>
        <taxon>Desulfovibrionales</taxon>
        <taxon>Desulfovibrionaceae</taxon>
        <taxon>Alkalidesulfovibrio</taxon>
    </lineage>
</organism>
<gene>
    <name evidence="11" type="ORF">dsat_0052</name>
</gene>
<evidence type="ECO:0000256" key="8">
    <source>
        <dbReference type="ARBA" id="ARBA00023012"/>
    </source>
</evidence>
<dbReference type="Gene3D" id="1.10.287.130">
    <property type="match status" value="1"/>
</dbReference>
<dbReference type="GO" id="GO:0005524">
    <property type="term" value="F:ATP binding"/>
    <property type="evidence" value="ECO:0007669"/>
    <property type="project" value="UniProtKB-KW"/>
</dbReference>
<keyword evidence="12" id="KW-1185">Reference proteome</keyword>
<dbReference type="Pfam" id="PF00512">
    <property type="entry name" value="HisKA"/>
    <property type="match status" value="1"/>
</dbReference>
<evidence type="ECO:0000256" key="5">
    <source>
        <dbReference type="ARBA" id="ARBA00022741"/>
    </source>
</evidence>
<dbReference type="SUPFAM" id="SSF47384">
    <property type="entry name" value="Homodimeric domain of signal transducing histidine kinase"/>
    <property type="match status" value="1"/>
</dbReference>
<dbReference type="OrthoDB" id="9808844at2"/>
<dbReference type="SMART" id="SM00388">
    <property type="entry name" value="HisKA"/>
    <property type="match status" value="1"/>
</dbReference>
<accession>S7UKN4</accession>
<protein>
    <recommendedName>
        <fullName evidence="2">histidine kinase</fullName>
        <ecNumber evidence="2">2.7.13.3</ecNumber>
    </recommendedName>
</protein>
<dbReference type="InterPro" id="IPR036097">
    <property type="entry name" value="HisK_dim/P_sf"/>
</dbReference>
<comment type="caution">
    <text evidence="11">The sequence shown here is derived from an EMBL/GenBank/DDBJ whole genome shotgun (WGS) entry which is preliminary data.</text>
</comment>
<dbReference type="EC" id="2.7.13.3" evidence="2"/>
<keyword evidence="6 11" id="KW-0418">Kinase</keyword>
<keyword evidence="4" id="KW-0808">Transferase</keyword>
<dbReference type="GO" id="GO:0000155">
    <property type="term" value="F:phosphorelay sensor kinase activity"/>
    <property type="evidence" value="ECO:0007669"/>
    <property type="project" value="InterPro"/>
</dbReference>
<dbReference type="PROSITE" id="PS50109">
    <property type="entry name" value="HIS_KIN"/>
    <property type="match status" value="1"/>
</dbReference>
<keyword evidence="5" id="KW-0547">Nucleotide-binding</keyword>
<keyword evidence="8" id="KW-0902">Two-component regulatory system</keyword>
<dbReference type="InterPro" id="IPR003661">
    <property type="entry name" value="HisK_dim/P_dom"/>
</dbReference>
<dbReference type="PANTHER" id="PTHR43065:SF10">
    <property type="entry name" value="PEROXIDE STRESS-ACTIVATED HISTIDINE KINASE MAK3"/>
    <property type="match status" value="1"/>
</dbReference>
<keyword evidence="7" id="KW-0067">ATP-binding</keyword>
<keyword evidence="9" id="KW-0472">Membrane</keyword>
<dbReference type="Gene3D" id="3.30.565.10">
    <property type="entry name" value="Histidine kinase-like ATPase, C-terminal domain"/>
    <property type="match status" value="1"/>
</dbReference>
<evidence type="ECO:0000256" key="6">
    <source>
        <dbReference type="ARBA" id="ARBA00022777"/>
    </source>
</evidence>
<proteinExistence type="predicted"/>
<keyword evidence="9" id="KW-1133">Transmembrane helix</keyword>
<evidence type="ECO:0000256" key="9">
    <source>
        <dbReference type="SAM" id="Phobius"/>
    </source>
</evidence>
<evidence type="ECO:0000256" key="4">
    <source>
        <dbReference type="ARBA" id="ARBA00022679"/>
    </source>
</evidence>
<dbReference type="EMBL" id="ATHI01000011">
    <property type="protein sequence ID" value="EPR34404.1"/>
    <property type="molecule type" value="Genomic_DNA"/>
</dbReference>
<evidence type="ECO:0000256" key="2">
    <source>
        <dbReference type="ARBA" id="ARBA00012438"/>
    </source>
</evidence>
<evidence type="ECO:0000256" key="3">
    <source>
        <dbReference type="ARBA" id="ARBA00022553"/>
    </source>
</evidence>
<dbReference type="InterPro" id="IPR005467">
    <property type="entry name" value="His_kinase_dom"/>
</dbReference>
<keyword evidence="3" id="KW-0597">Phosphoprotein</keyword>
<dbReference type="CDD" id="cd00075">
    <property type="entry name" value="HATPase"/>
    <property type="match status" value="1"/>
</dbReference>
<dbReference type="CDD" id="cd00082">
    <property type="entry name" value="HisKA"/>
    <property type="match status" value="1"/>
</dbReference>
<dbReference type="PRINTS" id="PR00344">
    <property type="entry name" value="BCTRLSENSOR"/>
</dbReference>
<sequence>MPVPSATPPTGPFQAAKVITVTIFVLIVGSNLVLSVFLSDYARRALLEKQEDYALLLAENLNHQIFQRFTLPSILAFGNVDLTDPRQYERLDQIVRTTIHGFHVIEVRIHGFERKVVYSMTPEEVGETGRSGAAVERALEEGENHFQILNKHSTWGSIFVLDFEPEDVTMSTIHALRADRRLSPDEPRGPIIGAIEFTQDITKDYLKVVNFERLIVASTLVTSLALFMIVMMVLRRADRLAVERALEKERLERELHQSEKLASMGRMVAGVAHEIRNPLGIIRSTAELLLQKAKAENPAGANAKLLTAIFDESKRLSRTVNDFLDYARPKQPRQDDVDMARVLHQVAVFMEHKCREQGVDIESDYAEPLPLKGDADLLYRAVYNLVANALDAMDGPGTIRLTAARDEHGLTLVVADTGPGFPAEALDHVRDPFFTTKQNGTGLGLTIVDNIIRAHGGSLDISNNEDGGARVTVTFSSDARKDA</sequence>